<keyword evidence="3" id="KW-0620">Polyamine biosynthesis</keyword>
<dbReference type="OrthoDB" id="5953636at2759"/>
<proteinExistence type="inferred from homology"/>
<keyword evidence="6" id="KW-1185">Reference proteome</keyword>
<reference evidence="5 6" key="1">
    <citation type="journal article" date="2016" name="Genome Biol. Evol.">
        <title>Gene Family Evolution Reflects Adaptation to Soil Environmental Stressors in the Genome of the Collembolan Orchesella cincta.</title>
        <authorList>
            <person name="Faddeeva-Vakhrusheva A."/>
            <person name="Derks M.F."/>
            <person name="Anvar S.Y."/>
            <person name="Agamennone V."/>
            <person name="Suring W."/>
            <person name="Smit S."/>
            <person name="van Straalen N.M."/>
            <person name="Roelofs D."/>
        </authorList>
    </citation>
    <scope>NUCLEOTIDE SEQUENCE [LARGE SCALE GENOMIC DNA]</scope>
    <source>
        <tissue evidence="5">Mixed pool</tissue>
    </source>
</reference>
<keyword evidence="2 3" id="KW-0808">Transferase</keyword>
<dbReference type="CDD" id="cd02440">
    <property type="entry name" value="AdoMet_MTases"/>
    <property type="match status" value="1"/>
</dbReference>
<evidence type="ECO:0000256" key="1">
    <source>
        <dbReference type="ARBA" id="ARBA00007867"/>
    </source>
</evidence>
<dbReference type="PROSITE" id="PS01330">
    <property type="entry name" value="PABS_1"/>
    <property type="match status" value="1"/>
</dbReference>
<dbReference type="AlphaFoldDB" id="A0A1D2MAM6"/>
<dbReference type="SUPFAM" id="SSF53335">
    <property type="entry name" value="S-adenosyl-L-methionine-dependent methyltransferases"/>
    <property type="match status" value="1"/>
</dbReference>
<accession>A0A1D2MAM6</accession>
<dbReference type="FunFam" id="3.40.50.150:FF:000197">
    <property type="entry name" value="spermine synthase isoform X2"/>
    <property type="match status" value="1"/>
</dbReference>
<evidence type="ECO:0000313" key="6">
    <source>
        <dbReference type="Proteomes" id="UP000094527"/>
    </source>
</evidence>
<evidence type="ECO:0000256" key="3">
    <source>
        <dbReference type="PROSITE-ProRule" id="PRU00354"/>
    </source>
</evidence>
<comment type="similarity">
    <text evidence="1">Belongs to the spermidine/spermine synthase family.</text>
</comment>
<organism evidence="5 6">
    <name type="scientific">Orchesella cincta</name>
    <name type="common">Springtail</name>
    <name type="synonym">Podura cincta</name>
    <dbReference type="NCBI Taxonomy" id="48709"/>
    <lineage>
        <taxon>Eukaryota</taxon>
        <taxon>Metazoa</taxon>
        <taxon>Ecdysozoa</taxon>
        <taxon>Arthropoda</taxon>
        <taxon>Hexapoda</taxon>
        <taxon>Collembola</taxon>
        <taxon>Entomobryomorpha</taxon>
        <taxon>Entomobryoidea</taxon>
        <taxon>Orchesellidae</taxon>
        <taxon>Orchesellinae</taxon>
        <taxon>Orchesella</taxon>
    </lineage>
</organism>
<dbReference type="GO" id="GO:0016768">
    <property type="term" value="F:spermine synthase activity"/>
    <property type="evidence" value="ECO:0007669"/>
    <property type="project" value="InterPro"/>
</dbReference>
<feature type="non-terminal residue" evidence="5">
    <location>
        <position position="1"/>
    </location>
</feature>
<dbReference type="InterPro" id="IPR030374">
    <property type="entry name" value="PABS"/>
</dbReference>
<protein>
    <submittedName>
        <fullName evidence="5">Spermine synthase</fullName>
    </submittedName>
</protein>
<gene>
    <name evidence="5" type="ORF">Ocin01_16647</name>
</gene>
<dbReference type="PANTHER" id="PTHR46315">
    <property type="entry name" value="SPERMINE SYNTHASE"/>
    <property type="match status" value="1"/>
</dbReference>
<feature type="domain" description="PABS" evidence="4">
    <location>
        <begin position="1"/>
        <end position="197"/>
    </location>
</feature>
<dbReference type="PROSITE" id="PS51006">
    <property type="entry name" value="PABS_2"/>
    <property type="match status" value="1"/>
</dbReference>
<evidence type="ECO:0000256" key="2">
    <source>
        <dbReference type="ARBA" id="ARBA00022679"/>
    </source>
</evidence>
<evidence type="ECO:0000313" key="5">
    <source>
        <dbReference type="EMBL" id="ODM90033.1"/>
    </source>
</evidence>
<dbReference type="InterPro" id="IPR029063">
    <property type="entry name" value="SAM-dependent_MTases_sf"/>
</dbReference>
<dbReference type="Gene3D" id="3.40.50.150">
    <property type="entry name" value="Vaccinia Virus protein VP39"/>
    <property type="match status" value="1"/>
</dbReference>
<dbReference type="STRING" id="48709.A0A1D2MAM6"/>
<dbReference type="GO" id="GO:0006597">
    <property type="term" value="P:spermine biosynthetic process"/>
    <property type="evidence" value="ECO:0007669"/>
    <property type="project" value="InterPro"/>
</dbReference>
<comment type="caution">
    <text evidence="5">The sequence shown here is derived from an EMBL/GenBank/DDBJ whole genome shotgun (WGS) entry which is preliminary data.</text>
</comment>
<dbReference type="Pfam" id="PF01564">
    <property type="entry name" value="Spermine_synth"/>
    <property type="match status" value="1"/>
</dbReference>
<dbReference type="EMBL" id="LJIJ01002224">
    <property type="protein sequence ID" value="ODM90033.1"/>
    <property type="molecule type" value="Genomic_DNA"/>
</dbReference>
<name>A0A1D2MAM6_ORCCI</name>
<dbReference type="Proteomes" id="UP000094527">
    <property type="component" value="Unassembled WGS sequence"/>
</dbReference>
<dbReference type="InterPro" id="IPR015576">
    <property type="entry name" value="Spermine_synthase_animal"/>
</dbReference>
<dbReference type="InterPro" id="IPR030373">
    <property type="entry name" value="PABS_CS"/>
</dbReference>
<feature type="active site" description="Proton acceptor" evidence="3">
    <location>
        <position position="107"/>
    </location>
</feature>
<sequence length="212" mass="23550">LALSDLVYTESIMCRGKEDFKGKEILILGGGDGALLNELRKEDPKKVIMVEIDDMVMQACKTYLRSVCGDSLDNYQGDNYQIIVGDCIAHMEKWKAEGKTFDYIISDLTDIPIKKPSYMLGGIWDFIVKIIDMSFSVLSPNGKYLTHATGSSNDGALKCFDYILETQLDRPVTFTKTNAFVPSFLGLGLLSDRIEEGVGMDHIMVLPGLQSK</sequence>
<evidence type="ECO:0000259" key="4">
    <source>
        <dbReference type="PROSITE" id="PS51006"/>
    </source>
</evidence>
<dbReference type="PANTHER" id="PTHR46315:SF1">
    <property type="entry name" value="SPERMINE SYNTHASE"/>
    <property type="match status" value="1"/>
</dbReference>